<dbReference type="PANTHER" id="PTHR42648:SF21">
    <property type="entry name" value="CYSTEINE-RICH RLK (RECEPTOR-LIKE PROTEIN KINASE) 8"/>
    <property type="match status" value="1"/>
</dbReference>
<dbReference type="SUPFAM" id="SSF56672">
    <property type="entry name" value="DNA/RNA polymerases"/>
    <property type="match status" value="1"/>
</dbReference>
<evidence type="ECO:0000313" key="5">
    <source>
        <dbReference type="EMBL" id="GEU63571.1"/>
    </source>
</evidence>
<proteinExistence type="predicted"/>
<dbReference type="InterPro" id="IPR001584">
    <property type="entry name" value="Integrase_cat-core"/>
</dbReference>
<sequence length="2122" mass="241616">LKILPHLHLSSSFIFYDLYVMEMIRLTARNLDILLRNAESQKGLRTPRITRRRCCCTNNLSKEVPTADSGTDSEPVEQVQNDVGYNVFFNELQHSEQSEFNDQNDVESDDEHVALANLIANLKLDVDENKKTQKQLKKGNTTLAQELKECKPILAETSKSLGESISVRDSFLVALQTKQTEFERYKAFNDRTIDYEKFEHKLNETLSQLALKDIEIKEGLKTKAYELSVVKEKHDELMKPGLLTKSHYETLVKQKTKQKSISYNVMTNNINHFKEIVDNAWIKHSKDQFHALTTQDMKIPIETFLMPLATKTKNDSFRFVHELKQEMHADLKYVESLEKNINELESDKAEFSDMYVILQEGMSNDVKCSYLLSLSDLDALDKLQCLYLHKVKECDCLAQNLSNQTESVSKEVHNKLLKRFAKFGTKKASNFFRKEREQYIEIQYLKAKLQDKNIAISELKKLIEKGKGKSLDTKFNKPSIVRQPNAQLIPKPSVLGKPAPFSNSLDRIYFPKTRSVPKTNVSEGLSKPVTAQTLPQTAGKAIVQLIIFIVDSGCTKHMTGNLKLLCNFVRKVSGSDLYTISLQESTSSTPLCLMAKALPTQAWLWHQRLSHLNFDYINLLSKKDIVIGLPKLKYVKDQLCSSCELSKSKRSSFKSKVVPSSKGRLNLLHMDLCGPMRVVSINRKKYILVIVDDHSRYTWALFLRSKDETPDVLKDFLTMIQRNLQALNRTLVEAARMMLSASQLPLFFWAEAIATACYTQNRSIIIPNHGKTPYHIINDKKPSIKHLHIFGCICYITRDGENLDEMNEKRDPCILVGYFTQSKGYRVYNKRTRMIVESIHIRFDEIKEVSETSVANDTSGLGSNPQDKQPSTNIQPTSAPSTPTYVHAEESNDNQAEGEQLLEDEFINPFCASTQEVSESSSHNIAHKSFPIYQMDVKTAFLNGPLKEEVYVAQLDGFVDPDHPKKVYRLRKALYGLKQAPRAWYDELSKFLTSKVILKAKYTLEILHKHGMDKGQSIGTPMAMKPKLDADLSGNPVDQTDYRSKISFKLTAFPDADHTGCIDSRKSTSGEIQFLGDKLVSWMLKKQNCTAMSSAEAEYVALSASYDQVMWMRTQLQDYGFNYKKISTEYQLADMFTKALPEDRFKYLVRRIEHPSDTYVFTMKMEILLEPTTNKLLVMRTSKHGNSNTSVLEGPTLCAVNPVKEILSIYLITGIVFILYNGKPKVNATELKIRGSVDDSVRINLYIWHQSLGQMHNNIMAAGSRDRPPMLATGRYPQWRLRFLRYIDTRPNGEALRKCILSGPYKPTTVLVQAVEATDDSPAILEHTTVETPMNMTPKNKAHFEAEEEAIHLILTVIGDEIYSTVDACQIAQEMWEAIERLQQGKEIAKPITPPSETASEEDSDPKQVQRDKDIQKKLALIAKYFEKIYKPTNNNLRTTSNSRNKNVDMTPRNLGFSTLTARNLDILLRNVESQKGLRTSHITRRRCCCENKLSKEVPTADSGIDSEPVEQVQNDAGYNVFSNELQHSEQSEFNDQNDAESNDERVALANLIANLKLDVDEIKMIQKQLKKGSTTLAQELKECKPILAETSKSLEESISVRYSCLVAHRTKQTEFEKYKAFNDRTIDYDKLEQIDELKFDKAEFLDMYDVILKECVSNDVKCSSLLSLSDLDALDELQCLYHHKVKECDCLAQKLSNQTKSVSKEVHNELLKCFTKVEKHSISLEIALQKRRNSELKKLIEKGKGKSVDTKFDKPFVVRQPNAQRIPKPSVLEGLSKPVTAQTLPRTAEKAVSNTNVLKPGMYRIDNRTAYTRSPQLPQTVMNTNLCNLKLLCNFVEKFLGFIMSKASITISSQLVNFEMRIWRLLSGSQHVLFEIFRTLFLRSKDEALVITVRTDKGTEFLNKTLNAFFKEEGIEHQTSIARTPEQNGVVERQNHVHVSSQQELDLLFGPLYDEFFNAGSNPQDKQPSTNIQPTSAPSTPTYVHAEENNDNQAEGEQLLKDKFINSLCALTQEVAESSSHNVAKGYAQEKGIDFEESFAPVARLEVVRIFVAYAAHKSFPIYQMDMKTAFLNGPLKNEVYVAQPNGFVDPDHPKKVYRLRKALYGLKQAPRAWYDDSQNS</sequence>
<dbReference type="Pfam" id="PF25597">
    <property type="entry name" value="SH3_retrovirus"/>
    <property type="match status" value="1"/>
</dbReference>
<dbReference type="PANTHER" id="PTHR42648">
    <property type="entry name" value="TRANSPOSASE, PUTATIVE-RELATED"/>
    <property type="match status" value="1"/>
</dbReference>
<dbReference type="CDD" id="cd09272">
    <property type="entry name" value="RNase_HI_RT_Ty1"/>
    <property type="match status" value="1"/>
</dbReference>
<feature type="domain" description="Integrase catalytic" evidence="4">
    <location>
        <begin position="1815"/>
        <end position="1990"/>
    </location>
</feature>
<feature type="region of interest" description="Disordered" evidence="3">
    <location>
        <begin position="1961"/>
        <end position="1984"/>
    </location>
</feature>
<reference evidence="5" key="1">
    <citation type="journal article" date="2019" name="Sci. Rep.">
        <title>Draft genome of Tanacetum cinerariifolium, the natural source of mosquito coil.</title>
        <authorList>
            <person name="Yamashiro T."/>
            <person name="Shiraishi A."/>
            <person name="Satake H."/>
            <person name="Nakayama K."/>
        </authorList>
    </citation>
    <scope>NUCLEOTIDE SEQUENCE</scope>
</reference>
<dbReference type="Gene3D" id="3.30.420.10">
    <property type="entry name" value="Ribonuclease H-like superfamily/Ribonuclease H"/>
    <property type="match status" value="2"/>
</dbReference>
<dbReference type="GO" id="GO:0015074">
    <property type="term" value="P:DNA integration"/>
    <property type="evidence" value="ECO:0007669"/>
    <property type="project" value="InterPro"/>
</dbReference>
<dbReference type="InterPro" id="IPR039537">
    <property type="entry name" value="Retrotran_Ty1/copia-like"/>
</dbReference>
<dbReference type="EMBL" id="BKCJ010004869">
    <property type="protein sequence ID" value="GEU63571.1"/>
    <property type="molecule type" value="Genomic_DNA"/>
</dbReference>
<feature type="non-terminal residue" evidence="5">
    <location>
        <position position="1"/>
    </location>
</feature>
<evidence type="ECO:0000256" key="1">
    <source>
        <dbReference type="ARBA" id="ARBA00022723"/>
    </source>
</evidence>
<keyword evidence="2" id="KW-0378">Hydrolase</keyword>
<dbReference type="InterPro" id="IPR057670">
    <property type="entry name" value="SH3_retrovirus"/>
</dbReference>
<dbReference type="InterPro" id="IPR043502">
    <property type="entry name" value="DNA/RNA_pol_sf"/>
</dbReference>
<evidence type="ECO:0000259" key="4">
    <source>
        <dbReference type="PROSITE" id="PS50994"/>
    </source>
</evidence>
<organism evidence="5">
    <name type="scientific">Tanacetum cinerariifolium</name>
    <name type="common">Dalmatian daisy</name>
    <name type="synonym">Chrysanthemum cinerariifolium</name>
    <dbReference type="NCBI Taxonomy" id="118510"/>
    <lineage>
        <taxon>Eukaryota</taxon>
        <taxon>Viridiplantae</taxon>
        <taxon>Streptophyta</taxon>
        <taxon>Embryophyta</taxon>
        <taxon>Tracheophyta</taxon>
        <taxon>Spermatophyta</taxon>
        <taxon>Magnoliopsida</taxon>
        <taxon>eudicotyledons</taxon>
        <taxon>Gunneridae</taxon>
        <taxon>Pentapetalae</taxon>
        <taxon>asterids</taxon>
        <taxon>campanulids</taxon>
        <taxon>Asterales</taxon>
        <taxon>Asteraceae</taxon>
        <taxon>Asteroideae</taxon>
        <taxon>Anthemideae</taxon>
        <taxon>Anthemidinae</taxon>
        <taxon>Tanacetum</taxon>
    </lineage>
</organism>
<dbReference type="InterPro" id="IPR013103">
    <property type="entry name" value="RVT_2"/>
</dbReference>
<dbReference type="GO" id="GO:0016787">
    <property type="term" value="F:hydrolase activity"/>
    <property type="evidence" value="ECO:0007669"/>
    <property type="project" value="UniProtKB-KW"/>
</dbReference>
<accession>A0A6L2LP43</accession>
<gene>
    <name evidence="5" type="ORF">Tci_035549</name>
</gene>
<dbReference type="InterPro" id="IPR012337">
    <property type="entry name" value="RNaseH-like_sf"/>
</dbReference>
<feature type="region of interest" description="Disordered" evidence="3">
    <location>
        <begin position="854"/>
        <end position="897"/>
    </location>
</feature>
<dbReference type="Pfam" id="PF13976">
    <property type="entry name" value="gag_pre-integrs"/>
    <property type="match status" value="1"/>
</dbReference>
<dbReference type="GO" id="GO:0003676">
    <property type="term" value="F:nucleic acid binding"/>
    <property type="evidence" value="ECO:0007669"/>
    <property type="project" value="InterPro"/>
</dbReference>
<dbReference type="Pfam" id="PF07727">
    <property type="entry name" value="RVT_2"/>
    <property type="match status" value="2"/>
</dbReference>
<name>A0A6L2LP43_TANCI</name>
<dbReference type="GO" id="GO:0046872">
    <property type="term" value="F:metal ion binding"/>
    <property type="evidence" value="ECO:0007669"/>
    <property type="project" value="UniProtKB-KW"/>
</dbReference>
<feature type="compositionally biased region" description="Polar residues" evidence="3">
    <location>
        <begin position="1961"/>
        <end position="1983"/>
    </location>
</feature>
<dbReference type="InterPro" id="IPR025724">
    <property type="entry name" value="GAG-pre-integrase_dom"/>
</dbReference>
<evidence type="ECO:0000256" key="2">
    <source>
        <dbReference type="ARBA" id="ARBA00022801"/>
    </source>
</evidence>
<dbReference type="PROSITE" id="PS50994">
    <property type="entry name" value="INTEGRASE"/>
    <property type="match status" value="1"/>
</dbReference>
<dbReference type="SUPFAM" id="SSF53098">
    <property type="entry name" value="Ribonuclease H-like"/>
    <property type="match status" value="2"/>
</dbReference>
<keyword evidence="1" id="KW-0479">Metal-binding</keyword>
<feature type="compositionally biased region" description="Polar residues" evidence="3">
    <location>
        <begin position="854"/>
        <end position="884"/>
    </location>
</feature>
<comment type="caution">
    <text evidence="5">The sequence shown here is derived from an EMBL/GenBank/DDBJ whole genome shotgun (WGS) entry which is preliminary data.</text>
</comment>
<protein>
    <recommendedName>
        <fullName evidence="4">Integrase catalytic domain-containing protein</fullName>
    </recommendedName>
</protein>
<dbReference type="InterPro" id="IPR036397">
    <property type="entry name" value="RNaseH_sf"/>
</dbReference>
<evidence type="ECO:0000256" key="3">
    <source>
        <dbReference type="SAM" id="MobiDB-lite"/>
    </source>
</evidence>
<feature type="region of interest" description="Disordered" evidence="3">
    <location>
        <begin position="1391"/>
        <end position="1412"/>
    </location>
</feature>